<dbReference type="PANTHER" id="PTHR22930:SF85">
    <property type="entry name" value="GH03217P-RELATED"/>
    <property type="match status" value="1"/>
</dbReference>
<feature type="compositionally biased region" description="Basic residues" evidence="8">
    <location>
        <begin position="14"/>
        <end position="24"/>
    </location>
</feature>
<comment type="subcellular location">
    <subcellularLocation>
        <location evidence="2">Nucleus</location>
    </subcellularLocation>
</comment>
<keyword evidence="7" id="KW-0539">Nucleus</keyword>
<dbReference type="GO" id="GO:0004518">
    <property type="term" value="F:nuclease activity"/>
    <property type="evidence" value="ECO:0007669"/>
    <property type="project" value="UniProtKB-KW"/>
</dbReference>
<evidence type="ECO:0000313" key="11">
    <source>
        <dbReference type="Proteomes" id="UP001634393"/>
    </source>
</evidence>
<sequence length="401" mass="44893">MAPPKKINKESKKFQKGKKKKKNKNNTTAPVDNTAVDCEWWDIFWKKNSPVSDVLPDEEEEFKHFFRVSKSTFEYICSLVKENLISRPPSGLINIEGRLLSVEKQVAIALRRLASGESQVSVGASFGVGQSTVSQVTWRFIEAMEERATHHLKWPDSNQTQRIKSGFEASSKLPNCCGAIDATHIVMTLPAVETSDDWCDQTNNYSMFVQGVVDSDSRFLDIVTGWPGGMPISRLMKFSGFYKLCESGERLNGNVGLLSDGEDIREYIVGGNSYPLLPWLITPFIGDDLSDSMLEFNRALETARSAAVKAFSELKGGWRILNKVMWRPDKRKLPSIILVCCLLHNIIIDCGDKLHPDVGLSGHHDSDYKGVICKQVDPVGNRIRENLAKHLLISKDKALCS</sequence>
<accession>A0ABD3UNK6</accession>
<keyword evidence="5" id="KW-0479">Metal-binding</keyword>
<dbReference type="Proteomes" id="UP001634393">
    <property type="component" value="Unassembled WGS sequence"/>
</dbReference>
<protein>
    <recommendedName>
        <fullName evidence="9">DDE Tnp4 domain-containing protein</fullName>
    </recommendedName>
</protein>
<dbReference type="PANTHER" id="PTHR22930">
    <property type="match status" value="1"/>
</dbReference>
<feature type="domain" description="DDE Tnp4" evidence="9">
    <location>
        <begin position="180"/>
        <end position="345"/>
    </location>
</feature>
<evidence type="ECO:0000256" key="2">
    <source>
        <dbReference type="ARBA" id="ARBA00004123"/>
    </source>
</evidence>
<evidence type="ECO:0000256" key="3">
    <source>
        <dbReference type="ARBA" id="ARBA00006958"/>
    </source>
</evidence>
<proteinExistence type="inferred from homology"/>
<evidence type="ECO:0000256" key="1">
    <source>
        <dbReference type="ARBA" id="ARBA00001968"/>
    </source>
</evidence>
<comment type="caution">
    <text evidence="10">The sequence shown here is derived from an EMBL/GenBank/DDBJ whole genome shotgun (WGS) entry which is preliminary data.</text>
</comment>
<dbReference type="Pfam" id="PF13359">
    <property type="entry name" value="DDE_Tnp_4"/>
    <property type="match status" value="1"/>
</dbReference>
<dbReference type="InterPro" id="IPR045249">
    <property type="entry name" value="HARBI1-like"/>
</dbReference>
<evidence type="ECO:0000256" key="6">
    <source>
        <dbReference type="ARBA" id="ARBA00022801"/>
    </source>
</evidence>
<evidence type="ECO:0000256" key="7">
    <source>
        <dbReference type="ARBA" id="ARBA00023242"/>
    </source>
</evidence>
<dbReference type="GO" id="GO:0016787">
    <property type="term" value="F:hydrolase activity"/>
    <property type="evidence" value="ECO:0007669"/>
    <property type="project" value="UniProtKB-KW"/>
</dbReference>
<name>A0ABD3UNK6_9LAMI</name>
<organism evidence="10 11">
    <name type="scientific">Penstemon smallii</name>
    <dbReference type="NCBI Taxonomy" id="265156"/>
    <lineage>
        <taxon>Eukaryota</taxon>
        <taxon>Viridiplantae</taxon>
        <taxon>Streptophyta</taxon>
        <taxon>Embryophyta</taxon>
        <taxon>Tracheophyta</taxon>
        <taxon>Spermatophyta</taxon>
        <taxon>Magnoliopsida</taxon>
        <taxon>eudicotyledons</taxon>
        <taxon>Gunneridae</taxon>
        <taxon>Pentapetalae</taxon>
        <taxon>asterids</taxon>
        <taxon>lamiids</taxon>
        <taxon>Lamiales</taxon>
        <taxon>Plantaginaceae</taxon>
        <taxon>Cheloneae</taxon>
        <taxon>Penstemon</taxon>
    </lineage>
</organism>
<gene>
    <name evidence="10" type="ORF">ACJIZ3_011774</name>
</gene>
<comment type="cofactor">
    <cofactor evidence="1">
        <name>a divalent metal cation</name>
        <dbReference type="ChEBI" id="CHEBI:60240"/>
    </cofactor>
</comment>
<evidence type="ECO:0000256" key="8">
    <source>
        <dbReference type="SAM" id="MobiDB-lite"/>
    </source>
</evidence>
<evidence type="ECO:0000256" key="4">
    <source>
        <dbReference type="ARBA" id="ARBA00022722"/>
    </source>
</evidence>
<comment type="similarity">
    <text evidence="3">Belongs to the HARBI1 family.</text>
</comment>
<evidence type="ECO:0000313" key="10">
    <source>
        <dbReference type="EMBL" id="KAL3849892.1"/>
    </source>
</evidence>
<keyword evidence="11" id="KW-1185">Reference proteome</keyword>
<evidence type="ECO:0000256" key="5">
    <source>
        <dbReference type="ARBA" id="ARBA00022723"/>
    </source>
</evidence>
<dbReference type="AlphaFoldDB" id="A0ABD3UNK6"/>
<reference evidence="10 11" key="1">
    <citation type="submission" date="2024-12" db="EMBL/GenBank/DDBJ databases">
        <title>The unique morphological basis and parallel evolutionary history of personate flowers in Penstemon.</title>
        <authorList>
            <person name="Depatie T.H."/>
            <person name="Wessinger C.A."/>
        </authorList>
    </citation>
    <scope>NUCLEOTIDE SEQUENCE [LARGE SCALE GENOMIC DNA]</scope>
    <source>
        <strain evidence="10">WTNN_2</strain>
        <tissue evidence="10">Leaf</tissue>
    </source>
</reference>
<dbReference type="EMBL" id="JBJXBP010000001">
    <property type="protein sequence ID" value="KAL3849892.1"/>
    <property type="molecule type" value="Genomic_DNA"/>
</dbReference>
<dbReference type="GO" id="GO:0046872">
    <property type="term" value="F:metal ion binding"/>
    <property type="evidence" value="ECO:0007669"/>
    <property type="project" value="UniProtKB-KW"/>
</dbReference>
<keyword evidence="4" id="KW-0540">Nuclease</keyword>
<feature type="region of interest" description="Disordered" evidence="8">
    <location>
        <begin position="1"/>
        <end position="30"/>
    </location>
</feature>
<dbReference type="InterPro" id="IPR027806">
    <property type="entry name" value="HARBI1_dom"/>
</dbReference>
<dbReference type="GO" id="GO:0005634">
    <property type="term" value="C:nucleus"/>
    <property type="evidence" value="ECO:0007669"/>
    <property type="project" value="UniProtKB-SubCell"/>
</dbReference>
<keyword evidence="6" id="KW-0378">Hydrolase</keyword>
<evidence type="ECO:0000259" key="9">
    <source>
        <dbReference type="Pfam" id="PF13359"/>
    </source>
</evidence>